<keyword evidence="4" id="KW-1185">Reference proteome</keyword>
<comment type="caution">
    <text evidence="3">The sequence shown here is derived from an EMBL/GenBank/DDBJ whole genome shotgun (WGS) entry which is preliminary data.</text>
</comment>
<name>A0A2T9Y2C3_9FUNG</name>
<feature type="signal peptide" evidence="2">
    <location>
        <begin position="1"/>
        <end position="17"/>
    </location>
</feature>
<evidence type="ECO:0000256" key="2">
    <source>
        <dbReference type="SAM" id="SignalP"/>
    </source>
</evidence>
<dbReference type="STRING" id="133381.A0A2T9Y2C3"/>
<feature type="region of interest" description="Disordered" evidence="1">
    <location>
        <begin position="104"/>
        <end position="148"/>
    </location>
</feature>
<dbReference type="AlphaFoldDB" id="A0A2T9Y2C3"/>
<reference evidence="3 4" key="1">
    <citation type="journal article" date="2018" name="MBio">
        <title>Comparative Genomics Reveals the Core Gene Toolbox for the Fungus-Insect Symbiosis.</title>
        <authorList>
            <person name="Wang Y."/>
            <person name="Stata M."/>
            <person name="Wang W."/>
            <person name="Stajich J.E."/>
            <person name="White M.M."/>
            <person name="Moncalvo J.M."/>
        </authorList>
    </citation>
    <scope>NUCLEOTIDE SEQUENCE [LARGE SCALE GENOMIC DNA]</scope>
    <source>
        <strain evidence="3 4">SC-DP-2</strain>
    </source>
</reference>
<evidence type="ECO:0000256" key="1">
    <source>
        <dbReference type="SAM" id="MobiDB-lite"/>
    </source>
</evidence>
<gene>
    <name evidence="3" type="ORF">BB560_006699</name>
</gene>
<protein>
    <submittedName>
        <fullName evidence="3">Uncharacterized protein</fullName>
    </submittedName>
</protein>
<keyword evidence="2" id="KW-0732">Signal</keyword>
<evidence type="ECO:0000313" key="4">
    <source>
        <dbReference type="Proteomes" id="UP000245609"/>
    </source>
</evidence>
<dbReference type="EMBL" id="MBFS01003472">
    <property type="protein sequence ID" value="PVU86502.1"/>
    <property type="molecule type" value="Genomic_DNA"/>
</dbReference>
<sequence>MKITITTLILFLYPVFSQYGMLSGRIGQKAILNSAMDAAGVSRLTCKVGYIGLDCIIPDSATQYKLSCYLKGKPGRSGRGAFIDSDQENTGRFCQQTTVTSVVPTTPNTSTTTTKSNTSTTPNTSNTSTTPNTSTKTTTTNTPTTPAAPVACPLIVDIQKCMNKCVDDVLN</sequence>
<feature type="compositionally biased region" description="Low complexity" evidence="1">
    <location>
        <begin position="104"/>
        <end position="145"/>
    </location>
</feature>
<organism evidence="3 4">
    <name type="scientific">Smittium megazygosporum</name>
    <dbReference type="NCBI Taxonomy" id="133381"/>
    <lineage>
        <taxon>Eukaryota</taxon>
        <taxon>Fungi</taxon>
        <taxon>Fungi incertae sedis</taxon>
        <taxon>Zoopagomycota</taxon>
        <taxon>Kickxellomycotina</taxon>
        <taxon>Harpellomycetes</taxon>
        <taxon>Harpellales</taxon>
        <taxon>Legeriomycetaceae</taxon>
        <taxon>Smittium</taxon>
    </lineage>
</organism>
<dbReference type="Proteomes" id="UP000245609">
    <property type="component" value="Unassembled WGS sequence"/>
</dbReference>
<proteinExistence type="predicted"/>
<accession>A0A2T9Y2C3</accession>
<feature type="chain" id="PRO_5015755333" evidence="2">
    <location>
        <begin position="18"/>
        <end position="171"/>
    </location>
</feature>
<evidence type="ECO:0000313" key="3">
    <source>
        <dbReference type="EMBL" id="PVU86502.1"/>
    </source>
</evidence>